<evidence type="ECO:0000256" key="5">
    <source>
        <dbReference type="ARBA" id="ARBA00022723"/>
    </source>
</evidence>
<dbReference type="SUPFAM" id="SSF57667">
    <property type="entry name" value="beta-beta-alpha zinc fingers"/>
    <property type="match status" value="1"/>
</dbReference>
<sequence>MSHHAPGYDSDPSTPMVYSCSTQYRIHTHGVFRGIQDMRRVPSIAPTIVRSETSEKRPFMCAYPGCNKRYFKLSHLQMHGRKHTGEKPYRCDFTDCGRSFSRSDQLKRHQRRHTGLKHFTQVTLSVSVHFISKHLLVVFAVSFAHSPVAHPCYLHDTRLMNSQIAFLLKQ</sequence>
<evidence type="ECO:0000256" key="13">
    <source>
        <dbReference type="ARBA" id="ARBA00023242"/>
    </source>
</evidence>
<dbReference type="InterPro" id="IPR036236">
    <property type="entry name" value="Znf_C2H2_sf"/>
</dbReference>
<dbReference type="PANTHER" id="PTHR23235">
    <property type="entry name" value="KRUEPPEL-LIKE TRANSCRIPTION FACTOR"/>
    <property type="match status" value="1"/>
</dbReference>
<evidence type="ECO:0000256" key="14">
    <source>
        <dbReference type="PROSITE-ProRule" id="PRU00042"/>
    </source>
</evidence>
<keyword evidence="7 14" id="KW-0863">Zinc-finger</keyword>
<evidence type="ECO:0000256" key="10">
    <source>
        <dbReference type="ARBA" id="ARBA00023015"/>
    </source>
</evidence>
<dbReference type="InterPro" id="IPR013087">
    <property type="entry name" value="Znf_C2H2_type"/>
</dbReference>
<feature type="domain" description="C2H2-type" evidence="15">
    <location>
        <begin position="59"/>
        <end position="88"/>
    </location>
</feature>
<evidence type="ECO:0000256" key="12">
    <source>
        <dbReference type="ARBA" id="ARBA00023163"/>
    </source>
</evidence>
<keyword evidence="4" id="KW-0963">Cytoplasm</keyword>
<dbReference type="Pfam" id="PF00096">
    <property type="entry name" value="zf-C2H2"/>
    <property type="match status" value="1"/>
</dbReference>
<evidence type="ECO:0000313" key="16">
    <source>
        <dbReference type="EMBL" id="MED6258495.1"/>
    </source>
</evidence>
<accession>A0ABU7C9E0</accession>
<dbReference type="Pfam" id="PF02165">
    <property type="entry name" value="WT1"/>
    <property type="match status" value="1"/>
</dbReference>
<name>A0ABU7C9E0_9TELE</name>
<feature type="domain" description="C2H2-type" evidence="15">
    <location>
        <begin position="89"/>
        <end position="118"/>
    </location>
</feature>
<keyword evidence="17" id="KW-1185">Reference proteome</keyword>
<evidence type="ECO:0000256" key="1">
    <source>
        <dbReference type="ARBA" id="ARBA00004324"/>
    </source>
</evidence>
<comment type="subcellular location">
    <subcellularLocation>
        <location evidence="2">Cytoplasm</location>
    </subcellularLocation>
    <subcellularLocation>
        <location evidence="1">Nucleus speckle</location>
    </subcellularLocation>
</comment>
<gene>
    <name evidence="16" type="ORF">ATANTOWER_008188</name>
</gene>
<keyword evidence="8" id="KW-0862">Zinc</keyword>
<comment type="caution">
    <text evidence="16">The sequence shown here is derived from an EMBL/GenBank/DDBJ whole genome shotgun (WGS) entry which is preliminary data.</text>
</comment>
<organism evidence="16 17">
    <name type="scientific">Ataeniobius toweri</name>
    <dbReference type="NCBI Taxonomy" id="208326"/>
    <lineage>
        <taxon>Eukaryota</taxon>
        <taxon>Metazoa</taxon>
        <taxon>Chordata</taxon>
        <taxon>Craniata</taxon>
        <taxon>Vertebrata</taxon>
        <taxon>Euteleostomi</taxon>
        <taxon>Actinopterygii</taxon>
        <taxon>Neopterygii</taxon>
        <taxon>Teleostei</taxon>
        <taxon>Neoteleostei</taxon>
        <taxon>Acanthomorphata</taxon>
        <taxon>Ovalentaria</taxon>
        <taxon>Atherinomorphae</taxon>
        <taxon>Cyprinodontiformes</taxon>
        <taxon>Goodeidae</taxon>
        <taxon>Ataeniobius</taxon>
    </lineage>
</organism>
<keyword evidence="10" id="KW-0805">Transcription regulation</keyword>
<keyword evidence="12" id="KW-0804">Transcription</keyword>
<evidence type="ECO:0000259" key="15">
    <source>
        <dbReference type="PROSITE" id="PS50157"/>
    </source>
</evidence>
<keyword evidence="13" id="KW-0539">Nucleus</keyword>
<reference evidence="16 17" key="1">
    <citation type="submission" date="2021-07" db="EMBL/GenBank/DDBJ databases">
        <authorList>
            <person name="Palmer J.M."/>
        </authorList>
    </citation>
    <scope>NUCLEOTIDE SEQUENCE [LARGE SCALE GENOMIC DNA]</scope>
    <source>
        <strain evidence="16 17">AT_MEX2019</strain>
        <tissue evidence="16">Muscle</tissue>
    </source>
</reference>
<evidence type="ECO:0000256" key="3">
    <source>
        <dbReference type="ARBA" id="ARBA00005682"/>
    </source>
</evidence>
<evidence type="ECO:0000256" key="7">
    <source>
        <dbReference type="ARBA" id="ARBA00022771"/>
    </source>
</evidence>
<evidence type="ECO:0000256" key="6">
    <source>
        <dbReference type="ARBA" id="ARBA00022737"/>
    </source>
</evidence>
<dbReference type="PROSITE" id="PS00028">
    <property type="entry name" value="ZINC_FINGER_C2H2_1"/>
    <property type="match status" value="2"/>
</dbReference>
<dbReference type="EMBL" id="JAHUTI010080648">
    <property type="protein sequence ID" value="MED6258495.1"/>
    <property type="molecule type" value="Genomic_DNA"/>
</dbReference>
<evidence type="ECO:0000256" key="8">
    <source>
        <dbReference type="ARBA" id="ARBA00022833"/>
    </source>
</evidence>
<evidence type="ECO:0000256" key="2">
    <source>
        <dbReference type="ARBA" id="ARBA00004496"/>
    </source>
</evidence>
<comment type="similarity">
    <text evidence="3">Belongs to the EGR C2H2-type zinc-finger protein family.</text>
</comment>
<dbReference type="SMART" id="SM00355">
    <property type="entry name" value="ZnF_C2H2"/>
    <property type="match status" value="2"/>
</dbReference>
<dbReference type="PROSITE" id="PS50157">
    <property type="entry name" value="ZINC_FINGER_C2H2_2"/>
    <property type="match status" value="2"/>
</dbReference>
<evidence type="ECO:0000256" key="11">
    <source>
        <dbReference type="ARBA" id="ARBA00023125"/>
    </source>
</evidence>
<protein>
    <recommendedName>
        <fullName evidence="15">C2H2-type domain-containing protein</fullName>
    </recommendedName>
</protein>
<evidence type="ECO:0000313" key="17">
    <source>
        <dbReference type="Proteomes" id="UP001345963"/>
    </source>
</evidence>
<keyword evidence="9" id="KW-0694">RNA-binding</keyword>
<dbReference type="PANTHER" id="PTHR23235:SF49">
    <property type="entry name" value="WILMS TUMOR PROTEIN"/>
    <property type="match status" value="1"/>
</dbReference>
<keyword evidence="6" id="KW-0677">Repeat</keyword>
<dbReference type="Gene3D" id="3.30.160.60">
    <property type="entry name" value="Classic Zinc Finger"/>
    <property type="match status" value="2"/>
</dbReference>
<dbReference type="InterPro" id="IPR000976">
    <property type="entry name" value="Wilms_tumour_N"/>
</dbReference>
<dbReference type="Proteomes" id="UP001345963">
    <property type="component" value="Unassembled WGS sequence"/>
</dbReference>
<keyword evidence="11" id="KW-0238">DNA-binding</keyword>
<keyword evidence="5" id="KW-0479">Metal-binding</keyword>
<evidence type="ECO:0000256" key="9">
    <source>
        <dbReference type="ARBA" id="ARBA00022884"/>
    </source>
</evidence>
<proteinExistence type="inferred from homology"/>
<evidence type="ECO:0000256" key="4">
    <source>
        <dbReference type="ARBA" id="ARBA00022490"/>
    </source>
</evidence>